<name>A0A2S1SJG3_9FLAO</name>
<dbReference type="FunFam" id="3.40.630.30:FF:000026">
    <property type="entry name" value="Phosphinothricin acetyltransferase"/>
    <property type="match status" value="1"/>
</dbReference>
<dbReference type="GO" id="GO:0016747">
    <property type="term" value="F:acyltransferase activity, transferring groups other than amino-acyl groups"/>
    <property type="evidence" value="ECO:0007669"/>
    <property type="project" value="InterPro"/>
</dbReference>
<evidence type="ECO:0000256" key="1">
    <source>
        <dbReference type="ARBA" id="ARBA00022679"/>
    </source>
</evidence>
<evidence type="ECO:0000256" key="4">
    <source>
        <dbReference type="ARBA" id="ARBA00051334"/>
    </source>
</evidence>
<dbReference type="Proteomes" id="UP000244937">
    <property type="component" value="Chromosome"/>
</dbReference>
<dbReference type="InterPro" id="IPR000182">
    <property type="entry name" value="GNAT_dom"/>
</dbReference>
<gene>
    <name evidence="6" type="ORF">HYN49_11955</name>
</gene>
<evidence type="ECO:0000256" key="3">
    <source>
        <dbReference type="ARBA" id="ARBA00050603"/>
    </source>
</evidence>
<evidence type="ECO:0000313" key="6">
    <source>
        <dbReference type="EMBL" id="AWI26554.1"/>
    </source>
</evidence>
<dbReference type="SUPFAM" id="SSF55729">
    <property type="entry name" value="Acyl-CoA N-acyltransferases (Nat)"/>
    <property type="match status" value="1"/>
</dbReference>
<keyword evidence="7" id="KW-1185">Reference proteome</keyword>
<evidence type="ECO:0000313" key="7">
    <source>
        <dbReference type="Proteomes" id="UP000244937"/>
    </source>
</evidence>
<protein>
    <submittedName>
        <fullName evidence="6">N-acetyltransferase</fullName>
    </submittedName>
</protein>
<dbReference type="OrthoDB" id="9799096at2"/>
<dbReference type="RefSeq" id="WP_108904331.1">
    <property type="nucleotide sequence ID" value="NZ_CP029187.1"/>
</dbReference>
<dbReference type="Pfam" id="PF00583">
    <property type="entry name" value="Acetyltransf_1"/>
    <property type="match status" value="1"/>
</dbReference>
<comment type="catalytic activity">
    <reaction evidence="4">
        <text>L-methionine sulfone + acetyl-CoA = N-acetyl-L-methionine sulfone + CoA + H(+)</text>
        <dbReference type="Rhea" id="RHEA:47656"/>
        <dbReference type="ChEBI" id="CHEBI:15378"/>
        <dbReference type="ChEBI" id="CHEBI:57287"/>
        <dbReference type="ChEBI" id="CHEBI:57288"/>
        <dbReference type="ChEBI" id="CHEBI:87824"/>
        <dbReference type="ChEBI" id="CHEBI:87825"/>
    </reaction>
</comment>
<evidence type="ECO:0000256" key="2">
    <source>
        <dbReference type="ARBA" id="ARBA00023315"/>
    </source>
</evidence>
<dbReference type="CDD" id="cd04301">
    <property type="entry name" value="NAT_SF"/>
    <property type="match status" value="1"/>
</dbReference>
<feature type="domain" description="N-acetyltransferase" evidence="5">
    <location>
        <begin position="3"/>
        <end position="165"/>
    </location>
</feature>
<dbReference type="InterPro" id="IPR016181">
    <property type="entry name" value="Acyl_CoA_acyltransferase"/>
</dbReference>
<proteinExistence type="predicted"/>
<reference evidence="6 7" key="1">
    <citation type="submission" date="2018-05" db="EMBL/GenBank/DDBJ databases">
        <title>Genome sequencing of Flavobacterium sp. HYN0049.</title>
        <authorList>
            <person name="Yi H."/>
            <person name="Baek C."/>
        </authorList>
    </citation>
    <scope>NUCLEOTIDE SEQUENCE [LARGE SCALE GENOMIC DNA]</scope>
    <source>
        <strain evidence="6 7">HYN0049</strain>
    </source>
</reference>
<organism evidence="6 7">
    <name type="scientific">Flavobacterium pallidum</name>
    <dbReference type="NCBI Taxonomy" id="2172098"/>
    <lineage>
        <taxon>Bacteria</taxon>
        <taxon>Pseudomonadati</taxon>
        <taxon>Bacteroidota</taxon>
        <taxon>Flavobacteriia</taxon>
        <taxon>Flavobacteriales</taxon>
        <taxon>Flavobacteriaceae</taxon>
        <taxon>Flavobacterium</taxon>
    </lineage>
</organism>
<accession>A0A2S1SJG3</accession>
<dbReference type="Gene3D" id="3.40.630.30">
    <property type="match status" value="1"/>
</dbReference>
<dbReference type="PANTHER" id="PTHR43072">
    <property type="entry name" value="N-ACETYLTRANSFERASE"/>
    <property type="match status" value="1"/>
</dbReference>
<evidence type="ECO:0000259" key="5">
    <source>
        <dbReference type="PROSITE" id="PS51186"/>
    </source>
</evidence>
<dbReference type="KEGG" id="fpal:HYN49_11955"/>
<comment type="catalytic activity">
    <reaction evidence="3">
        <text>L-methionine sulfoximine + acetyl-CoA = N-acetyl-L-methionine sulfoximine + CoA + H(+)</text>
        <dbReference type="Rhea" id="RHEA:47660"/>
        <dbReference type="ChEBI" id="CHEBI:15378"/>
        <dbReference type="ChEBI" id="CHEBI:57287"/>
        <dbReference type="ChEBI" id="CHEBI:57288"/>
        <dbReference type="ChEBI" id="CHEBI:87826"/>
        <dbReference type="ChEBI" id="CHEBI:87827"/>
    </reaction>
</comment>
<keyword evidence="2" id="KW-0012">Acyltransferase</keyword>
<dbReference type="EMBL" id="CP029187">
    <property type="protein sequence ID" value="AWI26554.1"/>
    <property type="molecule type" value="Genomic_DNA"/>
</dbReference>
<dbReference type="PANTHER" id="PTHR43072:SF23">
    <property type="entry name" value="UPF0039 PROTEIN C11D3.02C"/>
    <property type="match status" value="1"/>
</dbReference>
<dbReference type="AlphaFoldDB" id="A0A2S1SJG3"/>
<dbReference type="PROSITE" id="PS51186">
    <property type="entry name" value="GNAT"/>
    <property type="match status" value="1"/>
</dbReference>
<sequence length="165" mass="18435">MAVTIRNAATEDIPAILEIVNHSILFSTAIYDYEARTLQQQQDWFAEKKADGYPVIVAEIDGEIAGFGTYGSFRVKVAYQHTIEHSVYVSEEFKGRGVGKLLLAELIQLAKLGNYHVMIGCIDAENADSIGFHEKFGFEITGTLSEVGFKFGRWLDLVLMQLIIK</sequence>
<keyword evidence="1 6" id="KW-0808">Transferase</keyword>